<dbReference type="InterPro" id="IPR015655">
    <property type="entry name" value="PP2C"/>
</dbReference>
<dbReference type="OrthoDB" id="10264738at2759"/>
<evidence type="ECO:0000256" key="6">
    <source>
        <dbReference type="ARBA" id="ARBA00022801"/>
    </source>
</evidence>
<gene>
    <name evidence="15" type="ORF">J5N97_015142</name>
</gene>
<comment type="similarity">
    <text evidence="3 12">Belongs to the PP2C family.</text>
</comment>
<accession>A0A9D5HKE8</accession>
<evidence type="ECO:0000313" key="16">
    <source>
        <dbReference type="Proteomes" id="UP001085076"/>
    </source>
</evidence>
<dbReference type="CDD" id="cd00143">
    <property type="entry name" value="PP2Cc"/>
    <property type="match status" value="1"/>
</dbReference>
<dbReference type="InterPro" id="IPR001932">
    <property type="entry name" value="PPM-type_phosphatase-like_dom"/>
</dbReference>
<evidence type="ECO:0000256" key="3">
    <source>
        <dbReference type="ARBA" id="ARBA00006702"/>
    </source>
</evidence>
<proteinExistence type="inferred from homology"/>
<reference evidence="15" key="1">
    <citation type="submission" date="2021-03" db="EMBL/GenBank/DDBJ databases">
        <authorList>
            <person name="Li Z."/>
            <person name="Yang C."/>
        </authorList>
    </citation>
    <scope>NUCLEOTIDE SEQUENCE</scope>
    <source>
        <strain evidence="15">Dzin_1.0</strain>
        <tissue evidence="15">Leaf</tissue>
    </source>
</reference>
<evidence type="ECO:0000256" key="1">
    <source>
        <dbReference type="ARBA" id="ARBA00001936"/>
    </source>
</evidence>
<dbReference type="Gene3D" id="3.60.40.10">
    <property type="entry name" value="PPM-type phosphatase domain"/>
    <property type="match status" value="1"/>
</dbReference>
<dbReference type="EMBL" id="JAGGNH010000003">
    <property type="protein sequence ID" value="KAJ0979668.1"/>
    <property type="molecule type" value="Genomic_DNA"/>
</dbReference>
<comment type="cofactor">
    <cofactor evidence="1">
        <name>Mn(2+)</name>
        <dbReference type="ChEBI" id="CHEBI:29035"/>
    </cofactor>
</comment>
<evidence type="ECO:0000256" key="10">
    <source>
        <dbReference type="ARBA" id="ARBA00047761"/>
    </source>
</evidence>
<dbReference type="FunFam" id="3.60.40.10:FF:000007">
    <property type="entry name" value="Phosphatase 2C and cyclic nucleotide-binding/kinase domain-containing protein"/>
    <property type="match status" value="1"/>
</dbReference>
<feature type="transmembrane region" description="Helical" evidence="13">
    <location>
        <begin position="12"/>
        <end position="35"/>
    </location>
</feature>
<dbReference type="GO" id="GO:0046872">
    <property type="term" value="F:metal ion binding"/>
    <property type="evidence" value="ECO:0007669"/>
    <property type="project" value="UniProtKB-KW"/>
</dbReference>
<keyword evidence="13" id="KW-1133">Transmembrane helix</keyword>
<dbReference type="SMART" id="SM00332">
    <property type="entry name" value="PP2Cc"/>
    <property type="match status" value="1"/>
</dbReference>
<keyword evidence="8 12" id="KW-0904">Protein phosphatase</keyword>
<evidence type="ECO:0000256" key="5">
    <source>
        <dbReference type="ARBA" id="ARBA00022723"/>
    </source>
</evidence>
<dbReference type="GO" id="GO:0004722">
    <property type="term" value="F:protein serine/threonine phosphatase activity"/>
    <property type="evidence" value="ECO:0007669"/>
    <property type="project" value="UniProtKB-EC"/>
</dbReference>
<dbReference type="AlphaFoldDB" id="A0A9D5HKE8"/>
<keyword evidence="6 12" id="KW-0378">Hydrolase</keyword>
<evidence type="ECO:0000256" key="4">
    <source>
        <dbReference type="ARBA" id="ARBA00013081"/>
    </source>
</evidence>
<evidence type="ECO:0000256" key="8">
    <source>
        <dbReference type="ARBA" id="ARBA00022912"/>
    </source>
</evidence>
<keyword evidence="7" id="KW-0460">Magnesium</keyword>
<dbReference type="PROSITE" id="PS51746">
    <property type="entry name" value="PPM_2"/>
    <property type="match status" value="1"/>
</dbReference>
<evidence type="ECO:0000313" key="15">
    <source>
        <dbReference type="EMBL" id="KAJ0979668.1"/>
    </source>
</evidence>
<comment type="caution">
    <text evidence="15">The sequence shown here is derived from an EMBL/GenBank/DDBJ whole genome shotgun (WGS) entry which is preliminary data.</text>
</comment>
<evidence type="ECO:0000256" key="2">
    <source>
        <dbReference type="ARBA" id="ARBA00001946"/>
    </source>
</evidence>
<sequence>MEQQQSFFFQYPFLLLFFAFSFSIAAIAVMGSIFAKLGCWNSTPSHRAPPLRHVLTGSSTATVAIPSAGHSLLYSSLTLRGYYPQNPNRENEDRFVVRTNLQGRPDAHLFAVFDGHGRFGARCSAFVSDRFVDVLNADADLFRDPVKAFESAFRVTNSDLHQSEVDDTMSGTTAIVVLVAGDTMYVANVGDSRAVAGVRRGGSVVAEDLSSDHTPFRKDEYERVRQCGARVLNLDQLDGIKDPNTQSWDDKDDPPRLWMPDEPHPGTAFTRSVGDATAESIGVIAEPEVLTMNISPELLFFVVASDGVFEFLSSQAVVDMVDKFTDPQDACSAIAAESYRRWLAHEPRTDDITIIVVHIKDLLCVCSTFFY</sequence>
<dbReference type="PANTHER" id="PTHR47992">
    <property type="entry name" value="PROTEIN PHOSPHATASE"/>
    <property type="match status" value="1"/>
</dbReference>
<dbReference type="SUPFAM" id="SSF81606">
    <property type="entry name" value="PP2C-like"/>
    <property type="match status" value="1"/>
</dbReference>
<feature type="domain" description="PPM-type phosphatase" evidence="14">
    <location>
        <begin position="73"/>
        <end position="359"/>
    </location>
</feature>
<dbReference type="PROSITE" id="PS01032">
    <property type="entry name" value="PPM_1"/>
    <property type="match status" value="1"/>
</dbReference>
<keyword evidence="9" id="KW-0464">Manganese</keyword>
<reference evidence="15" key="2">
    <citation type="journal article" date="2022" name="Hortic Res">
        <title>The genome of Dioscorea zingiberensis sheds light on the biosynthesis, origin and evolution of the medicinally important diosgenin saponins.</title>
        <authorList>
            <person name="Li Y."/>
            <person name="Tan C."/>
            <person name="Li Z."/>
            <person name="Guo J."/>
            <person name="Li S."/>
            <person name="Chen X."/>
            <person name="Wang C."/>
            <person name="Dai X."/>
            <person name="Yang H."/>
            <person name="Song W."/>
            <person name="Hou L."/>
            <person name="Xu J."/>
            <person name="Tong Z."/>
            <person name="Xu A."/>
            <person name="Yuan X."/>
            <person name="Wang W."/>
            <person name="Yang Q."/>
            <person name="Chen L."/>
            <person name="Sun Z."/>
            <person name="Wang K."/>
            <person name="Pan B."/>
            <person name="Chen J."/>
            <person name="Bao Y."/>
            <person name="Liu F."/>
            <person name="Qi X."/>
            <person name="Gang D.R."/>
            <person name="Wen J."/>
            <person name="Li J."/>
        </authorList>
    </citation>
    <scope>NUCLEOTIDE SEQUENCE</scope>
    <source>
        <strain evidence="15">Dzin_1.0</strain>
    </source>
</reference>
<evidence type="ECO:0000256" key="12">
    <source>
        <dbReference type="RuleBase" id="RU003465"/>
    </source>
</evidence>
<evidence type="ECO:0000256" key="9">
    <source>
        <dbReference type="ARBA" id="ARBA00023211"/>
    </source>
</evidence>
<dbReference type="Pfam" id="PF00481">
    <property type="entry name" value="PP2C"/>
    <property type="match status" value="1"/>
</dbReference>
<name>A0A9D5HKE8_9LILI</name>
<evidence type="ECO:0000259" key="14">
    <source>
        <dbReference type="PROSITE" id="PS51746"/>
    </source>
</evidence>
<evidence type="ECO:0000256" key="11">
    <source>
        <dbReference type="ARBA" id="ARBA00048336"/>
    </source>
</evidence>
<comment type="cofactor">
    <cofactor evidence="2">
        <name>Mg(2+)</name>
        <dbReference type="ChEBI" id="CHEBI:18420"/>
    </cofactor>
</comment>
<protein>
    <recommendedName>
        <fullName evidence="4">protein-serine/threonine phosphatase</fullName>
        <ecNumber evidence="4">3.1.3.16</ecNumber>
    </recommendedName>
</protein>
<dbReference type="EC" id="3.1.3.16" evidence="4"/>
<evidence type="ECO:0000256" key="13">
    <source>
        <dbReference type="SAM" id="Phobius"/>
    </source>
</evidence>
<comment type="catalytic activity">
    <reaction evidence="10">
        <text>O-phospho-L-seryl-[protein] + H2O = L-seryl-[protein] + phosphate</text>
        <dbReference type="Rhea" id="RHEA:20629"/>
        <dbReference type="Rhea" id="RHEA-COMP:9863"/>
        <dbReference type="Rhea" id="RHEA-COMP:11604"/>
        <dbReference type="ChEBI" id="CHEBI:15377"/>
        <dbReference type="ChEBI" id="CHEBI:29999"/>
        <dbReference type="ChEBI" id="CHEBI:43474"/>
        <dbReference type="ChEBI" id="CHEBI:83421"/>
        <dbReference type="EC" id="3.1.3.16"/>
    </reaction>
</comment>
<keyword evidence="13" id="KW-0472">Membrane</keyword>
<keyword evidence="5" id="KW-0479">Metal-binding</keyword>
<organism evidence="15 16">
    <name type="scientific">Dioscorea zingiberensis</name>
    <dbReference type="NCBI Taxonomy" id="325984"/>
    <lineage>
        <taxon>Eukaryota</taxon>
        <taxon>Viridiplantae</taxon>
        <taxon>Streptophyta</taxon>
        <taxon>Embryophyta</taxon>
        <taxon>Tracheophyta</taxon>
        <taxon>Spermatophyta</taxon>
        <taxon>Magnoliopsida</taxon>
        <taxon>Liliopsida</taxon>
        <taxon>Dioscoreales</taxon>
        <taxon>Dioscoreaceae</taxon>
        <taxon>Dioscorea</taxon>
    </lineage>
</organism>
<evidence type="ECO:0000256" key="7">
    <source>
        <dbReference type="ARBA" id="ARBA00022842"/>
    </source>
</evidence>
<keyword evidence="13" id="KW-0812">Transmembrane</keyword>
<comment type="catalytic activity">
    <reaction evidence="11">
        <text>O-phospho-L-threonyl-[protein] + H2O = L-threonyl-[protein] + phosphate</text>
        <dbReference type="Rhea" id="RHEA:47004"/>
        <dbReference type="Rhea" id="RHEA-COMP:11060"/>
        <dbReference type="Rhea" id="RHEA-COMP:11605"/>
        <dbReference type="ChEBI" id="CHEBI:15377"/>
        <dbReference type="ChEBI" id="CHEBI:30013"/>
        <dbReference type="ChEBI" id="CHEBI:43474"/>
        <dbReference type="ChEBI" id="CHEBI:61977"/>
        <dbReference type="EC" id="3.1.3.16"/>
    </reaction>
</comment>
<keyword evidence="16" id="KW-1185">Reference proteome</keyword>
<dbReference type="Proteomes" id="UP001085076">
    <property type="component" value="Miscellaneous, Linkage group lg03"/>
</dbReference>
<dbReference type="InterPro" id="IPR000222">
    <property type="entry name" value="PP2C_BS"/>
</dbReference>
<dbReference type="InterPro" id="IPR036457">
    <property type="entry name" value="PPM-type-like_dom_sf"/>
</dbReference>